<dbReference type="Proteomes" id="UP000799441">
    <property type="component" value="Unassembled WGS sequence"/>
</dbReference>
<reference evidence="2" key="1">
    <citation type="journal article" date="2020" name="Stud. Mycol.">
        <title>101 Dothideomycetes genomes: a test case for predicting lifestyles and emergence of pathogens.</title>
        <authorList>
            <person name="Haridas S."/>
            <person name="Albert R."/>
            <person name="Binder M."/>
            <person name="Bloem J."/>
            <person name="Labutti K."/>
            <person name="Salamov A."/>
            <person name="Andreopoulos B."/>
            <person name="Baker S."/>
            <person name="Barry K."/>
            <person name="Bills G."/>
            <person name="Bluhm B."/>
            <person name="Cannon C."/>
            <person name="Castanera R."/>
            <person name="Culley D."/>
            <person name="Daum C."/>
            <person name="Ezra D."/>
            <person name="Gonzalez J."/>
            <person name="Henrissat B."/>
            <person name="Kuo A."/>
            <person name="Liang C."/>
            <person name="Lipzen A."/>
            <person name="Lutzoni F."/>
            <person name="Magnuson J."/>
            <person name="Mondo S."/>
            <person name="Nolan M."/>
            <person name="Ohm R."/>
            <person name="Pangilinan J."/>
            <person name="Park H.-J."/>
            <person name="Ramirez L."/>
            <person name="Alfaro M."/>
            <person name="Sun H."/>
            <person name="Tritt A."/>
            <person name="Yoshinaga Y."/>
            <person name="Zwiers L.-H."/>
            <person name="Turgeon B."/>
            <person name="Goodwin S."/>
            <person name="Spatafora J."/>
            <person name="Crous P."/>
            <person name="Grigoriev I."/>
        </authorList>
    </citation>
    <scope>NUCLEOTIDE SEQUENCE</scope>
    <source>
        <strain evidence="2">CBS 116435</strain>
    </source>
</reference>
<dbReference type="InterPro" id="IPR056143">
    <property type="entry name" value="DUF7726"/>
</dbReference>
<accession>A0A9P4QFA4</accession>
<organism evidence="2 3">
    <name type="scientific">Polychaeton citri CBS 116435</name>
    <dbReference type="NCBI Taxonomy" id="1314669"/>
    <lineage>
        <taxon>Eukaryota</taxon>
        <taxon>Fungi</taxon>
        <taxon>Dikarya</taxon>
        <taxon>Ascomycota</taxon>
        <taxon>Pezizomycotina</taxon>
        <taxon>Dothideomycetes</taxon>
        <taxon>Dothideomycetidae</taxon>
        <taxon>Capnodiales</taxon>
        <taxon>Capnodiaceae</taxon>
        <taxon>Polychaeton</taxon>
    </lineage>
</organism>
<dbReference type="Pfam" id="PF24852">
    <property type="entry name" value="DUF7726"/>
    <property type="match status" value="2"/>
</dbReference>
<dbReference type="PANTHER" id="PTHR42339">
    <property type="entry name" value="HISTONE H1"/>
    <property type="match status" value="1"/>
</dbReference>
<evidence type="ECO:0000259" key="1">
    <source>
        <dbReference type="Pfam" id="PF24852"/>
    </source>
</evidence>
<protein>
    <recommendedName>
        <fullName evidence="1">DUF7726 domain-containing protein</fullName>
    </recommendedName>
</protein>
<evidence type="ECO:0000313" key="3">
    <source>
        <dbReference type="Proteomes" id="UP000799441"/>
    </source>
</evidence>
<comment type="caution">
    <text evidence="2">The sequence shown here is derived from an EMBL/GenBank/DDBJ whole genome shotgun (WGS) entry which is preliminary data.</text>
</comment>
<feature type="domain" description="DUF7726" evidence="1">
    <location>
        <begin position="5"/>
        <end position="64"/>
    </location>
</feature>
<feature type="domain" description="DUF7726" evidence="1">
    <location>
        <begin position="92"/>
        <end position="174"/>
    </location>
</feature>
<dbReference type="PANTHER" id="PTHR42339:SF1">
    <property type="entry name" value="HISTONE H1"/>
    <property type="match status" value="1"/>
</dbReference>
<keyword evidence="3" id="KW-1185">Reference proteome</keyword>
<sequence length="200" mass="22688">QIWSKNNKILDSGNMTGEAFAREIGVSVRSLQEFLSLRGRDEGKGSDTYLGALEIFKKREITGVRMPRKKIAKTDSNTAKDSRAKQITDSVPIFESCNEIRKRINAHLRKPGVTQAQFCRDMHAQFKGSGKPANVQSISLNRFREQKDSRDVATSNVFYAAYVFIEKVRIAGGKPKTKHRQEMESVYKDGLDRKFDARRG</sequence>
<dbReference type="AlphaFoldDB" id="A0A9P4QFA4"/>
<feature type="non-terminal residue" evidence="2">
    <location>
        <position position="1"/>
    </location>
</feature>
<name>A0A9P4QFA4_9PEZI</name>
<evidence type="ECO:0000313" key="2">
    <source>
        <dbReference type="EMBL" id="KAF2726227.1"/>
    </source>
</evidence>
<gene>
    <name evidence="2" type="ORF">K431DRAFT_214361</name>
</gene>
<dbReference type="OrthoDB" id="2592504at2759"/>
<proteinExistence type="predicted"/>
<dbReference type="EMBL" id="MU003765">
    <property type="protein sequence ID" value="KAF2726227.1"/>
    <property type="molecule type" value="Genomic_DNA"/>
</dbReference>